<feature type="domain" description="Xylose isomerase-like TIM barrel" evidence="1">
    <location>
        <begin position="25"/>
        <end position="326"/>
    </location>
</feature>
<dbReference type="Gene3D" id="3.20.20.150">
    <property type="entry name" value="Divalent-metal-dependent TIM barrel enzymes"/>
    <property type="match status" value="1"/>
</dbReference>
<dbReference type="STRING" id="1081109.A0A168ASK2"/>
<dbReference type="PANTHER" id="PTHR12110">
    <property type="entry name" value="HYDROXYPYRUVATE ISOMERASE"/>
    <property type="match status" value="1"/>
</dbReference>
<comment type="caution">
    <text evidence="2">The sequence shown here is derived from an EMBL/GenBank/DDBJ whole genome shotgun (WGS) entry which is preliminary data.</text>
</comment>
<dbReference type="AlphaFoldDB" id="A0A168ASK2"/>
<dbReference type="Proteomes" id="UP000078544">
    <property type="component" value="Unassembled WGS sequence"/>
</dbReference>
<protein>
    <submittedName>
        <fullName evidence="2">3-dehydroshikimate dehydratase</fullName>
    </submittedName>
</protein>
<evidence type="ECO:0000259" key="1">
    <source>
        <dbReference type="Pfam" id="PF01261"/>
    </source>
</evidence>
<gene>
    <name evidence="2" type="ORF">AAL_05258</name>
</gene>
<reference evidence="2 3" key="1">
    <citation type="journal article" date="2016" name="Genome Biol. Evol.">
        <title>Divergent and convergent evolution of fungal pathogenicity.</title>
        <authorList>
            <person name="Shang Y."/>
            <person name="Xiao G."/>
            <person name="Zheng P."/>
            <person name="Cen K."/>
            <person name="Zhan S."/>
            <person name="Wang C."/>
        </authorList>
    </citation>
    <scope>NUCLEOTIDE SEQUENCE [LARGE SCALE GENOMIC DNA]</scope>
    <source>
        <strain evidence="2 3">RCEF 2490</strain>
    </source>
</reference>
<dbReference type="Pfam" id="PF01261">
    <property type="entry name" value="AP_endonuc_2"/>
    <property type="match status" value="1"/>
</dbReference>
<organism evidence="2 3">
    <name type="scientific">Moelleriella libera RCEF 2490</name>
    <dbReference type="NCBI Taxonomy" id="1081109"/>
    <lineage>
        <taxon>Eukaryota</taxon>
        <taxon>Fungi</taxon>
        <taxon>Dikarya</taxon>
        <taxon>Ascomycota</taxon>
        <taxon>Pezizomycotina</taxon>
        <taxon>Sordariomycetes</taxon>
        <taxon>Hypocreomycetidae</taxon>
        <taxon>Hypocreales</taxon>
        <taxon>Clavicipitaceae</taxon>
        <taxon>Moelleriella</taxon>
    </lineage>
</organism>
<proteinExistence type="predicted"/>
<accession>A0A168ASK2</accession>
<dbReference type="EMBL" id="AZGY01000011">
    <property type="protein sequence ID" value="KZZ94291.1"/>
    <property type="molecule type" value="Genomic_DNA"/>
</dbReference>
<dbReference type="InterPro" id="IPR050312">
    <property type="entry name" value="IolE/XylAMocC-like"/>
</dbReference>
<dbReference type="SUPFAM" id="SSF51658">
    <property type="entry name" value="Xylose isomerase-like"/>
    <property type="match status" value="1"/>
</dbReference>
<dbReference type="InterPro" id="IPR013022">
    <property type="entry name" value="Xyl_isomerase-like_TIM-brl"/>
</dbReference>
<evidence type="ECO:0000313" key="2">
    <source>
        <dbReference type="EMBL" id="KZZ94291.1"/>
    </source>
</evidence>
<keyword evidence="3" id="KW-1185">Reference proteome</keyword>
<evidence type="ECO:0000313" key="3">
    <source>
        <dbReference type="Proteomes" id="UP000078544"/>
    </source>
</evidence>
<dbReference type="PANTHER" id="PTHR12110:SF21">
    <property type="entry name" value="XYLOSE ISOMERASE-LIKE TIM BARREL DOMAIN-CONTAINING PROTEIN"/>
    <property type="match status" value="1"/>
</dbReference>
<dbReference type="OrthoDB" id="5360893at2759"/>
<name>A0A168ASK2_9HYPO</name>
<dbReference type="InterPro" id="IPR036237">
    <property type="entry name" value="Xyl_isomerase-like_sf"/>
</dbReference>
<sequence>MVHQPSIATVSLGRCTAGHSLQNKLEAAASQDFRGIELFYEDLVNLAASFPGGATPENQLDAASMIRRLCSKRGLAVICLQPFVQYEGLLDRDAHNQRVEDMRFWIRLAHALGTDLILLPSSYLPPAQVTADRDVIVRDMQEIADLGSAARPVVRFAFEALCWGTRIDTWEASWNVVQGVDRANFGICLDSFNFAARIFADPLSATGMTDGACEAVRASIARLVADVDTSRIFLLQVADAERLQRPLTSEHDFFDPDQPARMSWSRNARLFYGEDTQGAYLPVRAILSAIVDELGYHGWISFEVFSRALFDTAPTVPATMAQRAMQSWRRMVVDLDLQEQQLDKMQPML</sequence>